<sequence length="455" mass="50021">MCQFRPAQVARQIWEISQVWFQEFPEYKTKNDEISFWSYSYSGFFAPAAMSYFLTQNERIDNGTIDDEHAKKFRLGTLGITNGCIDSKVEVLAWPEYAYNNTYDLPIISKEVYEAAKNNVTKEGGCYDLIDQCRALQTKKDPQHLGNNAEVNEACVAATGLCFDTIQGAFTASTTRSAFDISLDSTIAIPRDYPSGFFNQRWVQEALGVPVNFTLSGNTIPLNMLYGTGDPVVRTMADLEHILSAGVNVALVYGDRFGAENISLSMEYPKSKAFRSAGYANIETNSSYVGGMVRQNGHVSFSRVFEAGHSVTAYQPETVYQIFKRSTFGFDIATGDVEISAEDNYSNKGPSSIFQLKNELPDGLAPMCFLYQAPKSCTEEQLVALQDGTAVVEDFIVVSPSSETETANNGTNGDGSISTPTPEPTSRGTHTEVSLAWLILMSSVVVSSQSLLNIL</sequence>
<dbReference type="Proteomes" id="UP000722485">
    <property type="component" value="Unassembled WGS sequence"/>
</dbReference>
<keyword evidence="2" id="KW-0121">Carboxypeptidase</keyword>
<keyword evidence="5" id="KW-0325">Glycoprotein</keyword>
<accession>A0A9P5H925</accession>
<evidence type="ECO:0000256" key="2">
    <source>
        <dbReference type="ARBA" id="ARBA00022645"/>
    </source>
</evidence>
<gene>
    <name evidence="7" type="ORF">G7Z17_g6443</name>
</gene>
<dbReference type="InterPro" id="IPR029058">
    <property type="entry name" value="AB_hydrolase_fold"/>
</dbReference>
<comment type="caution">
    <text evidence="7">The sequence shown here is derived from an EMBL/GenBank/DDBJ whole genome shotgun (WGS) entry which is preliminary data.</text>
</comment>
<comment type="similarity">
    <text evidence="1">Belongs to the peptidase S10 family.</text>
</comment>
<dbReference type="InterPro" id="IPR001563">
    <property type="entry name" value="Peptidase_S10"/>
</dbReference>
<name>A0A9P5H925_9HYPO</name>
<evidence type="ECO:0000256" key="5">
    <source>
        <dbReference type="ARBA" id="ARBA00023180"/>
    </source>
</evidence>
<dbReference type="Pfam" id="PF00450">
    <property type="entry name" value="Peptidase_S10"/>
    <property type="match status" value="1"/>
</dbReference>
<dbReference type="AlphaFoldDB" id="A0A9P5H925"/>
<evidence type="ECO:0000256" key="1">
    <source>
        <dbReference type="ARBA" id="ARBA00009431"/>
    </source>
</evidence>
<feature type="region of interest" description="Disordered" evidence="6">
    <location>
        <begin position="401"/>
        <end position="428"/>
    </location>
</feature>
<evidence type="ECO:0000313" key="8">
    <source>
        <dbReference type="Proteomes" id="UP000722485"/>
    </source>
</evidence>
<keyword evidence="3" id="KW-0645">Protease</keyword>
<organism evidence="7 8">
    <name type="scientific">Cylindrodendrum hubeiense</name>
    <dbReference type="NCBI Taxonomy" id="595255"/>
    <lineage>
        <taxon>Eukaryota</taxon>
        <taxon>Fungi</taxon>
        <taxon>Dikarya</taxon>
        <taxon>Ascomycota</taxon>
        <taxon>Pezizomycotina</taxon>
        <taxon>Sordariomycetes</taxon>
        <taxon>Hypocreomycetidae</taxon>
        <taxon>Hypocreales</taxon>
        <taxon>Nectriaceae</taxon>
        <taxon>Cylindrodendrum</taxon>
    </lineage>
</organism>
<protein>
    <submittedName>
        <fullName evidence="7">Uncharacterized protein</fullName>
    </submittedName>
</protein>
<dbReference type="SUPFAM" id="SSF53474">
    <property type="entry name" value="alpha/beta-Hydrolases"/>
    <property type="match status" value="1"/>
</dbReference>
<evidence type="ECO:0000256" key="3">
    <source>
        <dbReference type="ARBA" id="ARBA00022670"/>
    </source>
</evidence>
<keyword evidence="8" id="KW-1185">Reference proteome</keyword>
<dbReference type="Gene3D" id="3.40.50.1820">
    <property type="entry name" value="alpha/beta hydrolase"/>
    <property type="match status" value="1"/>
</dbReference>
<evidence type="ECO:0000256" key="6">
    <source>
        <dbReference type="SAM" id="MobiDB-lite"/>
    </source>
</evidence>
<dbReference type="EMBL" id="JAANBB010000124">
    <property type="protein sequence ID" value="KAF7549366.1"/>
    <property type="molecule type" value="Genomic_DNA"/>
</dbReference>
<evidence type="ECO:0000256" key="4">
    <source>
        <dbReference type="ARBA" id="ARBA00022801"/>
    </source>
</evidence>
<dbReference type="GO" id="GO:0004185">
    <property type="term" value="F:serine-type carboxypeptidase activity"/>
    <property type="evidence" value="ECO:0007669"/>
    <property type="project" value="InterPro"/>
</dbReference>
<keyword evidence="4" id="KW-0378">Hydrolase</keyword>
<reference evidence="7" key="1">
    <citation type="submission" date="2020-03" db="EMBL/GenBank/DDBJ databases">
        <title>Draft Genome Sequence of Cylindrodendrum hubeiense.</title>
        <authorList>
            <person name="Buettner E."/>
            <person name="Kellner H."/>
        </authorList>
    </citation>
    <scope>NUCLEOTIDE SEQUENCE</scope>
    <source>
        <strain evidence="7">IHI 201604</strain>
    </source>
</reference>
<dbReference type="GO" id="GO:0006508">
    <property type="term" value="P:proteolysis"/>
    <property type="evidence" value="ECO:0007669"/>
    <property type="project" value="UniProtKB-KW"/>
</dbReference>
<proteinExistence type="inferred from homology"/>
<evidence type="ECO:0000313" key="7">
    <source>
        <dbReference type="EMBL" id="KAF7549366.1"/>
    </source>
</evidence>
<dbReference type="OrthoDB" id="443318at2759"/>